<dbReference type="InParanoid" id="A0A162UU99"/>
<name>A0A162UU99_PHYB8</name>
<keyword evidence="2" id="KW-1185">Reference proteome</keyword>
<dbReference type="RefSeq" id="XP_018296092.1">
    <property type="nucleotide sequence ID" value="XM_018430696.1"/>
</dbReference>
<dbReference type="EMBL" id="KV440974">
    <property type="protein sequence ID" value="OAD78052.1"/>
    <property type="molecule type" value="Genomic_DNA"/>
</dbReference>
<dbReference type="GeneID" id="28991602"/>
<dbReference type="VEuPathDB" id="FungiDB:PHYBLDRAFT_141915"/>
<gene>
    <name evidence="1" type="ORF">PHYBLDRAFT_141915</name>
</gene>
<proteinExistence type="predicted"/>
<organism evidence="1 2">
    <name type="scientific">Phycomyces blakesleeanus (strain ATCC 8743b / DSM 1359 / FGSC 10004 / NBRC 33097 / NRRL 1555)</name>
    <dbReference type="NCBI Taxonomy" id="763407"/>
    <lineage>
        <taxon>Eukaryota</taxon>
        <taxon>Fungi</taxon>
        <taxon>Fungi incertae sedis</taxon>
        <taxon>Mucoromycota</taxon>
        <taxon>Mucoromycotina</taxon>
        <taxon>Mucoromycetes</taxon>
        <taxon>Mucorales</taxon>
        <taxon>Phycomycetaceae</taxon>
        <taxon>Phycomyces</taxon>
    </lineage>
</organism>
<accession>A0A162UU99</accession>
<sequence length="105" mass="11914">MTQAAAPSPSVRYIDIARWIAVAEIFQELPGTLPPGCPMSQRQEETSVWLWGLFFTQLWCVYHTGKWTMFSKGMLFPISRRLSALACNWATVASRASRRACVMRS</sequence>
<evidence type="ECO:0000313" key="1">
    <source>
        <dbReference type="EMBL" id="OAD78052.1"/>
    </source>
</evidence>
<reference evidence="2" key="1">
    <citation type="submission" date="2015-06" db="EMBL/GenBank/DDBJ databases">
        <title>Expansion of signal transduction pathways in fungi by whole-genome duplication.</title>
        <authorList>
            <consortium name="DOE Joint Genome Institute"/>
            <person name="Corrochano L.M."/>
            <person name="Kuo A."/>
            <person name="Marcet-Houben M."/>
            <person name="Polaino S."/>
            <person name="Salamov A."/>
            <person name="Villalobos J.M."/>
            <person name="Alvarez M.I."/>
            <person name="Avalos J."/>
            <person name="Benito E.P."/>
            <person name="Benoit I."/>
            <person name="Burger G."/>
            <person name="Camino L.P."/>
            <person name="Canovas D."/>
            <person name="Cerda-Olmedo E."/>
            <person name="Cheng J.-F."/>
            <person name="Dominguez A."/>
            <person name="Elias M."/>
            <person name="Eslava A.P."/>
            <person name="Glaser F."/>
            <person name="Grimwood J."/>
            <person name="Gutierrez G."/>
            <person name="Heitman J."/>
            <person name="Henrissat B."/>
            <person name="Iturriaga E.A."/>
            <person name="Lang B.F."/>
            <person name="Lavin J.L."/>
            <person name="Lee S."/>
            <person name="Li W."/>
            <person name="Lindquist E."/>
            <person name="Lopez-Garcia S."/>
            <person name="Luque E.M."/>
            <person name="Marcos A.T."/>
            <person name="Martin J."/>
            <person name="McCluskey K."/>
            <person name="Medina H.R."/>
            <person name="Miralles-Duran A."/>
            <person name="Miyazaki A."/>
            <person name="Munoz-Torres E."/>
            <person name="Oguiza J.A."/>
            <person name="Ohm R."/>
            <person name="Olmedo M."/>
            <person name="Orejas M."/>
            <person name="Ortiz-Castellanos L."/>
            <person name="Pisabarro A.G."/>
            <person name="Rodriguez-Romero J."/>
            <person name="Ruiz-Herrera J."/>
            <person name="Ruiz-Vazquez R."/>
            <person name="Sanz C."/>
            <person name="Schackwitz W."/>
            <person name="Schmutz J."/>
            <person name="Shahriari M."/>
            <person name="Shelest E."/>
            <person name="Silva-Franco F."/>
            <person name="Soanes D."/>
            <person name="Syed K."/>
            <person name="Tagua V.G."/>
            <person name="Talbot N.J."/>
            <person name="Thon M."/>
            <person name="De vries R.P."/>
            <person name="Wiebenga A."/>
            <person name="Yadav J.S."/>
            <person name="Braun E.L."/>
            <person name="Baker S."/>
            <person name="Garre V."/>
            <person name="Horwitz B."/>
            <person name="Torres-Martinez S."/>
            <person name="Idnurm A."/>
            <person name="Herrera-Estrella A."/>
            <person name="Gabaldon T."/>
            <person name="Grigoriev I.V."/>
        </authorList>
    </citation>
    <scope>NUCLEOTIDE SEQUENCE [LARGE SCALE GENOMIC DNA]</scope>
    <source>
        <strain evidence="2">NRRL 1555(-)</strain>
    </source>
</reference>
<protein>
    <submittedName>
        <fullName evidence="1">Uncharacterized protein</fullName>
    </submittedName>
</protein>
<dbReference type="AlphaFoldDB" id="A0A162UU99"/>
<dbReference type="Proteomes" id="UP000077315">
    <property type="component" value="Unassembled WGS sequence"/>
</dbReference>
<evidence type="ECO:0000313" key="2">
    <source>
        <dbReference type="Proteomes" id="UP000077315"/>
    </source>
</evidence>